<proteinExistence type="predicted"/>
<evidence type="ECO:0000313" key="3">
    <source>
        <dbReference type="Proteomes" id="UP000184512"/>
    </source>
</evidence>
<feature type="transmembrane region" description="Helical" evidence="1">
    <location>
        <begin position="128"/>
        <end position="149"/>
    </location>
</feature>
<evidence type="ECO:0000256" key="1">
    <source>
        <dbReference type="SAM" id="Phobius"/>
    </source>
</evidence>
<keyword evidence="1" id="KW-1133">Transmembrane helix</keyword>
<feature type="transmembrane region" description="Helical" evidence="1">
    <location>
        <begin position="197"/>
        <end position="216"/>
    </location>
</feature>
<reference evidence="2 3" key="1">
    <citation type="submission" date="2016-11" db="EMBL/GenBank/DDBJ databases">
        <authorList>
            <person name="Jaros S."/>
            <person name="Januszkiewicz K."/>
            <person name="Wedrychowicz H."/>
        </authorList>
    </citation>
    <scope>NUCLEOTIDE SEQUENCE [LARGE SCALE GENOMIC DNA]</scope>
    <source>
        <strain evidence="2 3">DSM 12906</strain>
    </source>
</reference>
<feature type="transmembrane region" description="Helical" evidence="1">
    <location>
        <begin position="21"/>
        <end position="48"/>
    </location>
</feature>
<dbReference type="STRING" id="1123357.SAMN02745244_00457"/>
<sequence>MDFSAPDAPLLHPLDIEEARSYYLVATLLRAFVSPAVLTALMLCLWAVSNNPVTPVLGPVVAVTLIAYVERKFRTDAWAYVPRRRQDAGRDEPVALASLARGVEVALLAGAMVGFVSSLGVRAVPTQVGSIALGVVVGLALIVVGTWLWDRSAPRDHRFALSPIVVGDLSGALTLAILALGASAILGRTAIHLPEALGGFALIVSTTTLWLLLRLIPVHIRCLPPNIDMP</sequence>
<organism evidence="2 3">
    <name type="scientific">Tessaracoccus bendigoensis DSM 12906</name>
    <dbReference type="NCBI Taxonomy" id="1123357"/>
    <lineage>
        <taxon>Bacteria</taxon>
        <taxon>Bacillati</taxon>
        <taxon>Actinomycetota</taxon>
        <taxon>Actinomycetes</taxon>
        <taxon>Propionibacteriales</taxon>
        <taxon>Propionibacteriaceae</taxon>
        <taxon>Tessaracoccus</taxon>
    </lineage>
</organism>
<feature type="transmembrane region" description="Helical" evidence="1">
    <location>
        <begin position="94"/>
        <end position="116"/>
    </location>
</feature>
<gene>
    <name evidence="2" type="ORF">SAMN02745244_00457</name>
</gene>
<dbReference type="AlphaFoldDB" id="A0A1M6BJW6"/>
<keyword evidence="1" id="KW-0812">Transmembrane</keyword>
<evidence type="ECO:0000313" key="2">
    <source>
        <dbReference type="EMBL" id="SHI48957.1"/>
    </source>
</evidence>
<accession>A0A1M6BJW6</accession>
<feature type="transmembrane region" description="Helical" evidence="1">
    <location>
        <begin position="161"/>
        <end position="185"/>
    </location>
</feature>
<dbReference type="Proteomes" id="UP000184512">
    <property type="component" value="Unassembled WGS sequence"/>
</dbReference>
<name>A0A1M6BJW6_9ACTN</name>
<keyword evidence="1" id="KW-0472">Membrane</keyword>
<feature type="transmembrane region" description="Helical" evidence="1">
    <location>
        <begin position="54"/>
        <end position="73"/>
    </location>
</feature>
<protein>
    <submittedName>
        <fullName evidence="2">Uncharacterized protein</fullName>
    </submittedName>
</protein>
<dbReference type="EMBL" id="FQZG01000007">
    <property type="protein sequence ID" value="SHI48957.1"/>
    <property type="molecule type" value="Genomic_DNA"/>
</dbReference>
<keyword evidence="3" id="KW-1185">Reference proteome</keyword>